<sequence>MSFPLIIVMVRENSVNNRERNSNQNTIMKLNKFTSYLALIGLGVGAAISPSLRAQQPEPADTHGIKSGSAGPVITDPAEAIEIDFDDFDHSSTVNAAGSTLATLPTLPGGFYLLGTPKSSNLRYRGLSAGTEGSVPAGGFYSYGNDPDERSLGVLEGATSELRESRIGFKFENDTSANIDRILVKYDLELWRDGERRNRLRLRYSDVQSPLIEDEDNDDWSDIQLDVGAVVNNESDATANGVSATGTALILLNDSGDHRSALADGDVGWLRWQYSSTSGEDSGTRDGLGLDNVVVQALKSGTDYVWTGATEDIWSTSAAEWNIGTQVVWDNTDKNAKFNGSGQTPVNLASAGATAVDLIVEANPSNFGTLGDYTIEPESGDPVLTLEGIVNNAVNVNVDVKLDVDDTQVPGLYKIGAGTLNLGAASNPFAGGLNILDGEVQLGIDGALNTTTPNLVNVSAGASLLVGDHTATVGGLTSVVGGTVELKPGSGGTKTFTINVADGLQALHRGALSGYADKVVKTGPGLQKFQTSTKTYYAKTLVEDGVLQLTENSGLPNTSEIKVTSGSGMQGEFYLYSDSTSNEDFSYPQSITLEGGYLRAETEGGATLLSGVALGAGDNRIYSSGGATHEFHIDGVISGTGDLRKQGTGFLYLNNASNTYTGETNINNGTIVVPATGSLGSGKLWLTDPDENRRLVLEAPTMGTKVVTVAGLEGNSPDLELELEQSGFIEVPDGVEFEIDQVASVDGEDEEIKPSYQGDFEGDGLIVKKGNGTTRLTRYVKTFEGDFIVEEGVLQVSADGQPTSAVSITVEQGGQLRLSSGVDDIGDIADATYNFGTPVVLKSTQREVSGVVVYPEEGFGVLGGLRFDPDTGIQYGALVSGIQVDAASDIHINGVDKVLTFSGALTGSAALSRTGGGTWVIEGDASGYTGVLTLSNGTTELSAAQVFGGSVVVNADELVVEADAEIQGDLTVANAAVIAYTADPNNIIIVGNDAALAAGAVIDFQGTGVPGTTYTVIVAGNSVSLGGAISVVNTPTAATVNNTGTDLEIQLAP</sequence>
<gene>
    <name evidence="2" type="ORF">FEM03_07160</name>
</gene>
<dbReference type="AlphaFoldDB" id="A0A5R8KG73"/>
<evidence type="ECO:0000256" key="1">
    <source>
        <dbReference type="ARBA" id="ARBA00022729"/>
    </source>
</evidence>
<organism evidence="2 3">
    <name type="scientific">Phragmitibacter flavus</name>
    <dbReference type="NCBI Taxonomy" id="2576071"/>
    <lineage>
        <taxon>Bacteria</taxon>
        <taxon>Pseudomonadati</taxon>
        <taxon>Verrucomicrobiota</taxon>
        <taxon>Verrucomicrobiia</taxon>
        <taxon>Verrucomicrobiales</taxon>
        <taxon>Verrucomicrobiaceae</taxon>
        <taxon>Phragmitibacter</taxon>
    </lineage>
</organism>
<evidence type="ECO:0000313" key="3">
    <source>
        <dbReference type="Proteomes" id="UP000306196"/>
    </source>
</evidence>
<dbReference type="Proteomes" id="UP000306196">
    <property type="component" value="Unassembled WGS sequence"/>
</dbReference>
<dbReference type="InterPro" id="IPR011050">
    <property type="entry name" value="Pectin_lyase_fold/virulence"/>
</dbReference>
<reference evidence="2 3" key="1">
    <citation type="submission" date="2019-05" db="EMBL/GenBank/DDBJ databases">
        <title>Verrucobacter flavum gen. nov., sp. nov. a new member of the family Verrucomicrobiaceae.</title>
        <authorList>
            <person name="Szuroczki S."/>
            <person name="Abbaszade G."/>
            <person name="Szabo A."/>
            <person name="Felfoldi T."/>
            <person name="Schumann P."/>
            <person name="Boka K."/>
            <person name="Keki Z."/>
            <person name="Toumi M."/>
            <person name="Toth E."/>
        </authorList>
    </citation>
    <scope>NUCLEOTIDE SEQUENCE [LARGE SCALE GENOMIC DNA]</scope>
    <source>
        <strain evidence="2 3">MG-N-17</strain>
    </source>
</reference>
<dbReference type="Pfam" id="PF12951">
    <property type="entry name" value="PATR"/>
    <property type="match status" value="4"/>
</dbReference>
<keyword evidence="1" id="KW-0732">Signal</keyword>
<dbReference type="NCBIfam" id="TIGR02601">
    <property type="entry name" value="autotrns_rpt"/>
    <property type="match status" value="3"/>
</dbReference>
<protein>
    <submittedName>
        <fullName evidence="2">Uncharacterized protein</fullName>
    </submittedName>
</protein>
<proteinExistence type="predicted"/>
<keyword evidence="3" id="KW-1185">Reference proteome</keyword>
<comment type="caution">
    <text evidence="2">The sequence shown here is derived from an EMBL/GenBank/DDBJ whole genome shotgun (WGS) entry which is preliminary data.</text>
</comment>
<dbReference type="SUPFAM" id="SSF51126">
    <property type="entry name" value="Pectin lyase-like"/>
    <property type="match status" value="1"/>
</dbReference>
<dbReference type="OrthoDB" id="7195851at2"/>
<name>A0A5R8KG73_9BACT</name>
<dbReference type="EMBL" id="VAUV01000005">
    <property type="protein sequence ID" value="TLD71302.1"/>
    <property type="molecule type" value="Genomic_DNA"/>
</dbReference>
<accession>A0A5R8KG73</accession>
<dbReference type="InterPro" id="IPR013425">
    <property type="entry name" value="Autotrns_rpt"/>
</dbReference>
<evidence type="ECO:0000313" key="2">
    <source>
        <dbReference type="EMBL" id="TLD71302.1"/>
    </source>
</evidence>